<dbReference type="EMBL" id="BMPI01000006">
    <property type="protein sequence ID" value="GGM16474.1"/>
    <property type="molecule type" value="Genomic_DNA"/>
</dbReference>
<dbReference type="InterPro" id="IPR001646">
    <property type="entry name" value="5peptide_repeat"/>
</dbReference>
<dbReference type="Proteomes" id="UP000642070">
    <property type="component" value="Unassembled WGS sequence"/>
</dbReference>
<feature type="region of interest" description="Disordered" evidence="1">
    <location>
        <begin position="121"/>
        <end position="159"/>
    </location>
</feature>
<protein>
    <recommendedName>
        <fullName evidence="4">Pentapeptide repeat-containing protein</fullName>
    </recommendedName>
</protein>
<dbReference type="Pfam" id="PF00805">
    <property type="entry name" value="Pentapeptide"/>
    <property type="match status" value="2"/>
</dbReference>
<reference evidence="2" key="2">
    <citation type="submission" date="2020-09" db="EMBL/GenBank/DDBJ databases">
        <authorList>
            <person name="Sun Q."/>
            <person name="Ohkuma M."/>
        </authorList>
    </citation>
    <scope>NUCLEOTIDE SEQUENCE</scope>
    <source>
        <strain evidence="2">JCM 19831</strain>
    </source>
</reference>
<name>A0A917WN26_9ACTN</name>
<sequence>MLVATMSEQPSAITPNLEAGHPLLALRERLRLLHLRKGKPSSREIHRRTERAISHTTASAVLRCEKNPRWGQLELVVEALDGDLEEFRPLWMAAEEAKTAQSRVAVDSDQATPADLDLGAPSRSAAEEQSEVAAAAVVRARQDHRPPRRKGAATTTATAPMRDRDAVHFSDAGRRQFKSRGEEPGVASVNELRKRYDNGERTFWYAELDGADLRGTNLEGVSFYCSSLIGVNMDNLNLTHVQLKGANLSGATMRGVDLVSSDSIGADFRDVDLSGSNLTGTHF</sequence>
<comment type="caution">
    <text evidence="2">The sequence shown here is derived from an EMBL/GenBank/DDBJ whole genome shotgun (WGS) entry which is preliminary data.</text>
</comment>
<evidence type="ECO:0000256" key="1">
    <source>
        <dbReference type="SAM" id="MobiDB-lite"/>
    </source>
</evidence>
<accession>A0A917WN26</accession>
<dbReference type="RefSeq" id="WP_190249184.1">
    <property type="nucleotide sequence ID" value="NZ_BMPI01000006.1"/>
</dbReference>
<reference evidence="2" key="1">
    <citation type="journal article" date="2014" name="Int. J. Syst. Evol. Microbiol.">
        <title>Complete genome sequence of Corynebacterium casei LMG S-19264T (=DSM 44701T), isolated from a smear-ripened cheese.</title>
        <authorList>
            <consortium name="US DOE Joint Genome Institute (JGI-PGF)"/>
            <person name="Walter F."/>
            <person name="Albersmeier A."/>
            <person name="Kalinowski J."/>
            <person name="Ruckert C."/>
        </authorList>
    </citation>
    <scope>NUCLEOTIDE SEQUENCE</scope>
    <source>
        <strain evidence="2">JCM 19831</strain>
    </source>
</reference>
<dbReference type="SUPFAM" id="SSF141571">
    <property type="entry name" value="Pentapeptide repeat-like"/>
    <property type="match status" value="1"/>
</dbReference>
<dbReference type="AlphaFoldDB" id="A0A917WN26"/>
<evidence type="ECO:0000313" key="3">
    <source>
        <dbReference type="Proteomes" id="UP000642070"/>
    </source>
</evidence>
<gene>
    <name evidence="2" type="ORF">GCM10007977_017210</name>
</gene>
<keyword evidence="3" id="KW-1185">Reference proteome</keyword>
<dbReference type="Gene3D" id="2.160.20.80">
    <property type="entry name" value="E3 ubiquitin-protein ligase SopA"/>
    <property type="match status" value="1"/>
</dbReference>
<organism evidence="2 3">
    <name type="scientific">Dactylosporangium sucinum</name>
    <dbReference type="NCBI Taxonomy" id="1424081"/>
    <lineage>
        <taxon>Bacteria</taxon>
        <taxon>Bacillati</taxon>
        <taxon>Actinomycetota</taxon>
        <taxon>Actinomycetes</taxon>
        <taxon>Micromonosporales</taxon>
        <taxon>Micromonosporaceae</taxon>
        <taxon>Dactylosporangium</taxon>
    </lineage>
</organism>
<dbReference type="InterPro" id="IPR051082">
    <property type="entry name" value="Pentapeptide-BTB/POZ_domain"/>
</dbReference>
<dbReference type="PANTHER" id="PTHR14136:SF17">
    <property type="entry name" value="BTB_POZ DOMAIN-CONTAINING PROTEIN KCTD9"/>
    <property type="match status" value="1"/>
</dbReference>
<dbReference type="PANTHER" id="PTHR14136">
    <property type="entry name" value="BTB_POZ DOMAIN-CONTAINING PROTEIN KCTD9"/>
    <property type="match status" value="1"/>
</dbReference>
<evidence type="ECO:0008006" key="4">
    <source>
        <dbReference type="Google" id="ProtNLM"/>
    </source>
</evidence>
<evidence type="ECO:0000313" key="2">
    <source>
        <dbReference type="EMBL" id="GGM16474.1"/>
    </source>
</evidence>
<proteinExistence type="predicted"/>